<feature type="transmembrane region" description="Helical" evidence="1">
    <location>
        <begin position="30"/>
        <end position="52"/>
    </location>
</feature>
<keyword evidence="1" id="KW-1133">Transmembrane helix</keyword>
<feature type="transmembrane region" description="Helical" evidence="1">
    <location>
        <begin position="177"/>
        <end position="200"/>
    </location>
</feature>
<proteinExistence type="predicted"/>
<feature type="transmembrane region" description="Helical" evidence="1">
    <location>
        <begin position="212"/>
        <end position="237"/>
    </location>
</feature>
<dbReference type="Proteomes" id="UP000322822">
    <property type="component" value="Chromosome 2"/>
</dbReference>
<gene>
    <name evidence="2" type="ORF">FOB72_25215</name>
</gene>
<dbReference type="OrthoDB" id="9812433at2"/>
<keyword evidence="1" id="KW-0812">Transmembrane</keyword>
<dbReference type="RefSeq" id="WP_150375390.1">
    <property type="nucleotide sequence ID" value="NZ_CP044067.1"/>
</dbReference>
<keyword evidence="1" id="KW-0472">Membrane</keyword>
<evidence type="ECO:0000256" key="1">
    <source>
        <dbReference type="SAM" id="Phobius"/>
    </source>
</evidence>
<protein>
    <recommendedName>
        <fullName evidence="4">EpsG family protein</fullName>
    </recommendedName>
</protein>
<feature type="transmembrane region" description="Helical" evidence="1">
    <location>
        <begin position="93"/>
        <end position="113"/>
    </location>
</feature>
<feature type="transmembrane region" description="Helical" evidence="1">
    <location>
        <begin position="125"/>
        <end position="144"/>
    </location>
</feature>
<dbReference type="AlphaFoldDB" id="A0A5P2HBE2"/>
<name>A0A5P2HBE2_9BURK</name>
<evidence type="ECO:0000313" key="3">
    <source>
        <dbReference type="Proteomes" id="UP000322822"/>
    </source>
</evidence>
<dbReference type="EMBL" id="CP044067">
    <property type="protein sequence ID" value="QET05326.1"/>
    <property type="molecule type" value="Genomic_DNA"/>
</dbReference>
<evidence type="ECO:0008006" key="4">
    <source>
        <dbReference type="Google" id="ProtNLM"/>
    </source>
</evidence>
<organism evidence="2 3">
    <name type="scientific">Cupriavidus pauculus</name>
    <dbReference type="NCBI Taxonomy" id="82633"/>
    <lineage>
        <taxon>Bacteria</taxon>
        <taxon>Pseudomonadati</taxon>
        <taxon>Pseudomonadota</taxon>
        <taxon>Betaproteobacteria</taxon>
        <taxon>Burkholderiales</taxon>
        <taxon>Burkholderiaceae</taxon>
        <taxon>Cupriavidus</taxon>
    </lineage>
</organism>
<sequence>MRPPSTDARYSHGSFRRVHDLGRQSRNRELLRLGMIGWIVAGVVLAALNQWILPRKYFFDSGNIASRFGQTQGFEIGDSYDNTARLYDLTGLAQSQMVTALLTVAIYGVFLLRCYPAPERVDRRALLNLIVFGFACVTGAIYLGQYSKESIVLLCVIAFFSLSRGRRQWLLAWVPLVVIYATWFRTYWFLVLAMYCYYALAFRVARNMPMLVASVMLAFLLLAVAFHTVLGVDLAFYRYTVNETRLYDANANTMILPLLPTGNVALEWANAVLQFLLMFMPVPLLDGNPVYAAFFLVSMVLGRRLWTVLRDAMAVHALAQPARETRCVALLLAFVTIQSIFEPDYGSYIKHLTPMLPIFLYVFGWHQRIFLERRGP</sequence>
<accession>A0A5P2HBE2</accession>
<reference evidence="2 3" key="1">
    <citation type="submission" date="2019-09" db="EMBL/GenBank/DDBJ databases">
        <title>FDA dAtabase for Regulatory Grade micrObial Sequences (FDA-ARGOS): Supporting development and validation of Infectious Disease Dx tests.</title>
        <authorList>
            <person name="Sciortino C."/>
            <person name="Tallon L."/>
            <person name="Sadzewicz L."/>
            <person name="Vavikolanu K."/>
            <person name="Mehta A."/>
            <person name="Aluvathingal J."/>
            <person name="Nadendla S."/>
            <person name="Nandy P."/>
            <person name="Geyer C."/>
            <person name="Yan Y."/>
            <person name="Sichtig H."/>
        </authorList>
    </citation>
    <scope>NUCLEOTIDE SEQUENCE [LARGE SCALE GENOMIC DNA]</scope>
    <source>
        <strain evidence="2 3">FDAARGOS_664</strain>
    </source>
</reference>
<evidence type="ECO:0000313" key="2">
    <source>
        <dbReference type="EMBL" id="QET05326.1"/>
    </source>
</evidence>